<accession>A0A915ABP4</accession>
<dbReference type="Proteomes" id="UP000887569">
    <property type="component" value="Unplaced"/>
</dbReference>
<reference evidence="2" key="1">
    <citation type="submission" date="2022-11" db="UniProtKB">
        <authorList>
            <consortium name="WormBaseParasite"/>
        </authorList>
    </citation>
    <scope>IDENTIFICATION</scope>
</reference>
<dbReference type="AlphaFoldDB" id="A0A915ABP4"/>
<dbReference type="WBParaSite" id="PgR004_g240_t02">
    <property type="protein sequence ID" value="PgR004_g240_t02"/>
    <property type="gene ID" value="PgR004_g240"/>
</dbReference>
<evidence type="ECO:0000313" key="2">
    <source>
        <dbReference type="WBParaSite" id="PgR004_g240_t02"/>
    </source>
</evidence>
<sequence length="91" mass="10832">MYENFLQHSERSNSGMRPRVSHFRDRITCGVERNYRIFVENIEDLIGVDIYGSSPYHFRFPVLSIKCGDSRVMTTAYLLSWKERHVSLIFR</sequence>
<evidence type="ECO:0000313" key="1">
    <source>
        <dbReference type="Proteomes" id="UP000887569"/>
    </source>
</evidence>
<protein>
    <submittedName>
        <fullName evidence="2">C3H1-type domain-containing protein</fullName>
    </submittedName>
</protein>
<name>A0A915ABP4_PARUN</name>
<organism evidence="1 2">
    <name type="scientific">Parascaris univalens</name>
    <name type="common">Nematode worm</name>
    <dbReference type="NCBI Taxonomy" id="6257"/>
    <lineage>
        <taxon>Eukaryota</taxon>
        <taxon>Metazoa</taxon>
        <taxon>Ecdysozoa</taxon>
        <taxon>Nematoda</taxon>
        <taxon>Chromadorea</taxon>
        <taxon>Rhabditida</taxon>
        <taxon>Spirurina</taxon>
        <taxon>Ascaridomorpha</taxon>
        <taxon>Ascaridoidea</taxon>
        <taxon>Ascarididae</taxon>
        <taxon>Parascaris</taxon>
    </lineage>
</organism>
<proteinExistence type="predicted"/>
<keyword evidence="1" id="KW-1185">Reference proteome</keyword>